<evidence type="ECO:0000313" key="3">
    <source>
        <dbReference type="Proteomes" id="UP000886885"/>
    </source>
</evidence>
<gene>
    <name evidence="2" type="ORF">POTOM_010552</name>
</gene>
<dbReference type="InterPro" id="IPR010632">
    <property type="entry name" value="DUF1221"/>
</dbReference>
<dbReference type="Proteomes" id="UP000886885">
    <property type="component" value="Chromosome 2D"/>
</dbReference>
<dbReference type="AlphaFoldDB" id="A0A8X8ADT4"/>
<sequence length="290" mass="34116">MRQNLKFEEKNVKWGILEQPLKEIYRIFKEGEGYVRQCMETKNWWAKAIVLYQNSDCVELYIHNLPSCIPVVIEAIEIAGEFSGLDHDEIQKKSLVYSNKYQQEWKDPRLFQWKFAKQYLISQELCNRYDRAWKEDRWMLLNKILEKKMSGSTKQEGQLTDILLKNLKGLDPVNGKLLPCSILLRSKDYQIKRRLGSGRTSAATSERPVAQESEFHFHYPSQLILSFKLPEEWNISTQRKSLGFYLAARITTLDNPVIVIAKASAHLWSENPGDLKVKVDDYYLQYYYLC</sequence>
<dbReference type="Pfam" id="PF06760">
    <property type="entry name" value="DUF1221"/>
    <property type="match status" value="1"/>
</dbReference>
<comment type="caution">
    <text evidence="2">The sequence shown here is derived from an EMBL/GenBank/DDBJ whole genome shotgun (WGS) entry which is preliminary data.</text>
</comment>
<dbReference type="OrthoDB" id="4062651at2759"/>
<name>A0A8X8ADT4_POPTO</name>
<dbReference type="EMBL" id="JAAWWB010000004">
    <property type="protein sequence ID" value="KAG6784842.1"/>
    <property type="molecule type" value="Genomic_DNA"/>
</dbReference>
<proteinExistence type="predicted"/>
<keyword evidence="3" id="KW-1185">Reference proteome</keyword>
<accession>A0A8X8ADT4</accession>
<feature type="domain" description="DUF1221" evidence="1">
    <location>
        <begin position="1"/>
        <end position="186"/>
    </location>
</feature>
<evidence type="ECO:0000313" key="2">
    <source>
        <dbReference type="EMBL" id="KAG6784842.1"/>
    </source>
</evidence>
<evidence type="ECO:0000259" key="1">
    <source>
        <dbReference type="Pfam" id="PF06760"/>
    </source>
</evidence>
<organism evidence="2 3">
    <name type="scientific">Populus tomentosa</name>
    <name type="common">Chinese white poplar</name>
    <dbReference type="NCBI Taxonomy" id="118781"/>
    <lineage>
        <taxon>Eukaryota</taxon>
        <taxon>Viridiplantae</taxon>
        <taxon>Streptophyta</taxon>
        <taxon>Embryophyta</taxon>
        <taxon>Tracheophyta</taxon>
        <taxon>Spermatophyta</taxon>
        <taxon>Magnoliopsida</taxon>
        <taxon>eudicotyledons</taxon>
        <taxon>Gunneridae</taxon>
        <taxon>Pentapetalae</taxon>
        <taxon>rosids</taxon>
        <taxon>fabids</taxon>
        <taxon>Malpighiales</taxon>
        <taxon>Salicaceae</taxon>
        <taxon>Saliceae</taxon>
        <taxon>Populus</taxon>
    </lineage>
</organism>
<protein>
    <recommendedName>
        <fullName evidence="1">DUF1221 domain-containing protein</fullName>
    </recommendedName>
</protein>
<reference evidence="2" key="1">
    <citation type="journal article" date="2020" name="bioRxiv">
        <title>Hybrid origin of Populus tomentosa Carr. identified through genome sequencing and phylogenomic analysis.</title>
        <authorList>
            <person name="An X."/>
            <person name="Gao K."/>
            <person name="Chen Z."/>
            <person name="Li J."/>
            <person name="Yang X."/>
            <person name="Yang X."/>
            <person name="Zhou J."/>
            <person name="Guo T."/>
            <person name="Zhao T."/>
            <person name="Huang S."/>
            <person name="Miao D."/>
            <person name="Khan W.U."/>
            <person name="Rao P."/>
            <person name="Ye M."/>
            <person name="Lei B."/>
            <person name="Liao W."/>
            <person name="Wang J."/>
            <person name="Ji L."/>
            <person name="Li Y."/>
            <person name="Guo B."/>
            <person name="Mustafa N.S."/>
            <person name="Li S."/>
            <person name="Yun Q."/>
            <person name="Keller S.R."/>
            <person name="Mao J."/>
            <person name="Zhang R."/>
            <person name="Strauss S.H."/>
        </authorList>
    </citation>
    <scope>NUCLEOTIDE SEQUENCE</scope>
    <source>
        <strain evidence="2">GM15</strain>
        <tissue evidence="2">Leaf</tissue>
    </source>
</reference>